<evidence type="ECO:0000256" key="1">
    <source>
        <dbReference type="SAM" id="SignalP"/>
    </source>
</evidence>
<comment type="caution">
    <text evidence="4">The sequence shown here is derived from an EMBL/GenBank/DDBJ whole genome shotgun (WGS) entry which is preliminary data.</text>
</comment>
<dbReference type="AlphaFoldDB" id="A0A4Q1CA89"/>
<dbReference type="SUPFAM" id="SSF48208">
    <property type="entry name" value="Six-hairpin glycosidases"/>
    <property type="match status" value="1"/>
</dbReference>
<dbReference type="InterPro" id="IPR005887">
    <property type="entry name" value="GH92_a_mannosidase_put"/>
</dbReference>
<dbReference type="Gene3D" id="2.70.98.10">
    <property type="match status" value="1"/>
</dbReference>
<dbReference type="OrthoDB" id="9804511at2"/>
<gene>
    <name evidence="4" type="ORF">ESB00_08660</name>
</gene>
<dbReference type="Gene3D" id="1.20.1610.10">
    <property type="entry name" value="alpha-1,2-mannosidases domains"/>
    <property type="match status" value="1"/>
</dbReference>
<dbReference type="InterPro" id="IPR008928">
    <property type="entry name" value="6-hairpin_glycosidase_sf"/>
</dbReference>
<organism evidence="4 5">
    <name type="scientific">Oleiharenicola lentus</name>
    <dbReference type="NCBI Taxonomy" id="2508720"/>
    <lineage>
        <taxon>Bacteria</taxon>
        <taxon>Pseudomonadati</taxon>
        <taxon>Verrucomicrobiota</taxon>
        <taxon>Opitutia</taxon>
        <taxon>Opitutales</taxon>
        <taxon>Opitutaceae</taxon>
        <taxon>Oleiharenicola</taxon>
    </lineage>
</organism>
<dbReference type="FunFam" id="3.30.2080.10:FF:000001">
    <property type="entry name" value="Alpha-1,2-mannosidase subfamily"/>
    <property type="match status" value="1"/>
</dbReference>
<dbReference type="GO" id="GO:0000224">
    <property type="term" value="F:peptide-N4-(N-acetyl-beta-glucosaminyl)asparagine amidase activity"/>
    <property type="evidence" value="ECO:0007669"/>
    <property type="project" value="TreeGrafter"/>
</dbReference>
<dbReference type="InterPro" id="IPR014718">
    <property type="entry name" value="GH-type_carb-bd"/>
</dbReference>
<evidence type="ECO:0000259" key="3">
    <source>
        <dbReference type="Pfam" id="PF17678"/>
    </source>
</evidence>
<feature type="domain" description="Glycosyl hydrolase family 92 N-terminal" evidence="3">
    <location>
        <begin position="28"/>
        <end position="199"/>
    </location>
</feature>
<feature type="signal peptide" evidence="1">
    <location>
        <begin position="1"/>
        <end position="22"/>
    </location>
</feature>
<name>A0A4Q1CA89_9BACT</name>
<dbReference type="Pfam" id="PF17678">
    <property type="entry name" value="Glyco_hydro_92N"/>
    <property type="match status" value="1"/>
</dbReference>
<dbReference type="GO" id="GO:0005829">
    <property type="term" value="C:cytosol"/>
    <property type="evidence" value="ECO:0007669"/>
    <property type="project" value="TreeGrafter"/>
</dbReference>
<accession>A0A4Q1CA89</accession>
<feature type="domain" description="Glycosyl hydrolase family 92" evidence="2">
    <location>
        <begin position="243"/>
        <end position="733"/>
    </location>
</feature>
<dbReference type="EMBL" id="SDHX01000001">
    <property type="protein sequence ID" value="RXK55934.1"/>
    <property type="molecule type" value="Genomic_DNA"/>
</dbReference>
<dbReference type="InterPro" id="IPR041371">
    <property type="entry name" value="GH92_N"/>
</dbReference>
<evidence type="ECO:0000313" key="4">
    <source>
        <dbReference type="EMBL" id="RXK55934.1"/>
    </source>
</evidence>
<sequence length="752" mass="84028">MRLPSLLVCLALGVGLGHSAFGQDSTQYIDPRIGNVSILLVPTYPTFSRPNQMLRIVPAKTDYIDDQVAGFPLQVGAHRQAGVFPMKIVLGSVTTDSWKSKMPIDHDLEVVRPWHYSTYLIESAVRVSFTPAAKAAIYQIDFPAPTTTARHLLFTGSEQLKVTSAGPNAFTFEDEFSFTNGGVTPTVLSQTVYAYAELKDESGRPIAGTQLDTTQRKAALALPAEAPARVLLCYGISYISIEQAKRNYDLEAGDSSFATLLEQGQAAWAKVTEQIAVEGGTEAQRRSFYTALYRTHERMVDINEHGRYFSGYDRQVHRSDRPFYVDDWVWDTYLATHPLRTILDPQMQSDVLNSYTLMYQQSGWLPTFPQVFGNRMCMNAYHSASLFLDAHRKGITGYDLQVAYAGIKKNLTEGTLLPWRQGHAKVGFDDFFYAQGYFPALHPGEKETEPLVDGFEKRQPVAITLGVAFDAWTLAQLAKDLGKTDDFESFSLVGGFYRNLWHPQERLFMPKDDKGEWIMIDPKTAGGPGYREYYDENNGWTYAWQVQHDIPGLVELLGGAKATEARLDQLFREPLGMPRRLFYVDGANSTGLVGQFAMGNEPSFHIPFLYNYVGAPWKTQKRTRFLLDVWFKDNIFGIPGDEDGGGMSAFVVFTSMGLYPVTPGLPYYTITSPIFTRTTIHLQNGRSFTVVAPGASREKKYIQKARLNGRPLDTPFISHAAIMQGGTLELELGELPDKIWGLGQPPPGYPSP</sequence>
<keyword evidence="5" id="KW-1185">Reference proteome</keyword>
<reference evidence="4 5" key="1">
    <citation type="submission" date="2019-01" db="EMBL/GenBank/DDBJ databases">
        <title>Lacunisphaera sp. strain TWA-58.</title>
        <authorList>
            <person name="Chen W.-M."/>
        </authorList>
    </citation>
    <scope>NUCLEOTIDE SEQUENCE [LARGE SCALE GENOMIC DNA]</scope>
    <source>
        <strain evidence="4 5">TWA-58</strain>
    </source>
</reference>
<dbReference type="Gene3D" id="3.30.2080.10">
    <property type="entry name" value="GH92 mannosidase domain"/>
    <property type="match status" value="1"/>
</dbReference>
<dbReference type="Pfam" id="PF07971">
    <property type="entry name" value="Glyco_hydro_92"/>
    <property type="match status" value="1"/>
</dbReference>
<dbReference type="GO" id="GO:0006516">
    <property type="term" value="P:glycoprotein catabolic process"/>
    <property type="evidence" value="ECO:0007669"/>
    <property type="project" value="TreeGrafter"/>
</dbReference>
<dbReference type="Proteomes" id="UP000290218">
    <property type="component" value="Unassembled WGS sequence"/>
</dbReference>
<keyword evidence="4" id="KW-0378">Hydrolase</keyword>
<keyword evidence="1" id="KW-0732">Signal</keyword>
<dbReference type="InterPro" id="IPR050883">
    <property type="entry name" value="PNGase"/>
</dbReference>
<dbReference type="GO" id="GO:0030246">
    <property type="term" value="F:carbohydrate binding"/>
    <property type="evidence" value="ECO:0007669"/>
    <property type="project" value="InterPro"/>
</dbReference>
<proteinExistence type="predicted"/>
<dbReference type="PANTHER" id="PTHR12143:SF43">
    <property type="entry name" value="PUTATIVE-RELATED"/>
    <property type="match status" value="1"/>
</dbReference>
<protein>
    <submittedName>
        <fullName evidence="4">Glycoside hydrolase family 92 protein</fullName>
    </submittedName>
</protein>
<dbReference type="InterPro" id="IPR012939">
    <property type="entry name" value="Glyco_hydro_92"/>
</dbReference>
<dbReference type="Gene3D" id="1.20.1050.60">
    <property type="entry name" value="alpha-1,2-mannosidase"/>
    <property type="match status" value="1"/>
</dbReference>
<evidence type="ECO:0000313" key="5">
    <source>
        <dbReference type="Proteomes" id="UP000290218"/>
    </source>
</evidence>
<dbReference type="RefSeq" id="WP_129047301.1">
    <property type="nucleotide sequence ID" value="NZ_SDHX01000001.1"/>
</dbReference>
<dbReference type="NCBIfam" id="TIGR01180">
    <property type="entry name" value="aman2_put"/>
    <property type="match status" value="1"/>
</dbReference>
<feature type="chain" id="PRO_5020303763" evidence="1">
    <location>
        <begin position="23"/>
        <end position="752"/>
    </location>
</feature>
<evidence type="ECO:0000259" key="2">
    <source>
        <dbReference type="Pfam" id="PF07971"/>
    </source>
</evidence>
<dbReference type="PANTHER" id="PTHR12143">
    <property type="entry name" value="PEPTIDE N-GLYCANASE PNGASE -RELATED"/>
    <property type="match status" value="1"/>
</dbReference>
<dbReference type="GO" id="GO:0005975">
    <property type="term" value="P:carbohydrate metabolic process"/>
    <property type="evidence" value="ECO:0007669"/>
    <property type="project" value="InterPro"/>
</dbReference>